<protein>
    <submittedName>
        <fullName evidence="7">Signal peptidase, endoplasmic reticulum-type</fullName>
    </submittedName>
</protein>
<dbReference type="GO" id="GO:0016020">
    <property type="term" value="C:membrane"/>
    <property type="evidence" value="ECO:0007669"/>
    <property type="project" value="UniProtKB-SubCell"/>
</dbReference>
<name>A0A1H6IVY8_9EURY</name>
<dbReference type="EMBL" id="FNWU01000003">
    <property type="protein sequence ID" value="SEH50699.1"/>
    <property type="molecule type" value="Genomic_DNA"/>
</dbReference>
<feature type="compositionally biased region" description="Basic and acidic residues" evidence="5">
    <location>
        <begin position="42"/>
        <end position="80"/>
    </location>
</feature>
<feature type="region of interest" description="Disordered" evidence="5">
    <location>
        <begin position="1"/>
        <end position="140"/>
    </location>
</feature>
<keyword evidence="3 6" id="KW-1133">Transmembrane helix</keyword>
<reference evidence="7 8" key="1">
    <citation type="submission" date="2016-10" db="EMBL/GenBank/DDBJ databases">
        <authorList>
            <person name="de Groot N.N."/>
        </authorList>
    </citation>
    <scope>NUCLEOTIDE SEQUENCE [LARGE SCALE GENOMIC DNA]</scope>
    <source>
        <strain evidence="7 8">IBRC-M10418</strain>
    </source>
</reference>
<dbReference type="InterPro" id="IPR019533">
    <property type="entry name" value="Peptidase_S26"/>
</dbReference>
<feature type="transmembrane region" description="Helical" evidence="6">
    <location>
        <begin position="160"/>
        <end position="181"/>
    </location>
</feature>
<keyword evidence="4 6" id="KW-0472">Membrane</keyword>
<evidence type="ECO:0000256" key="1">
    <source>
        <dbReference type="ARBA" id="ARBA00004370"/>
    </source>
</evidence>
<dbReference type="InterPro" id="IPR036286">
    <property type="entry name" value="LexA/Signal_pep-like_sf"/>
</dbReference>
<dbReference type="GO" id="GO:0006465">
    <property type="term" value="P:signal peptide processing"/>
    <property type="evidence" value="ECO:0007669"/>
    <property type="project" value="InterPro"/>
</dbReference>
<dbReference type="RefSeq" id="WP_092816817.1">
    <property type="nucleotide sequence ID" value="NZ_FNWU01000003.1"/>
</dbReference>
<feature type="transmembrane region" description="Helical" evidence="6">
    <location>
        <begin position="370"/>
        <end position="391"/>
    </location>
</feature>
<evidence type="ECO:0000256" key="2">
    <source>
        <dbReference type="ARBA" id="ARBA00022692"/>
    </source>
</evidence>
<dbReference type="OrthoDB" id="4822at2157"/>
<sequence length="396" mass="42008">MGSGNEWSREPSDDDPGSDGKGPGSDSDGGRRTTDPDDDDRTADRNGGDDRTDNDRTDNDRTDNDRTDDDRAIDRDRDDAMPTGGTETQETHSESGPKHRDSPAGRPSQAPETTAAAERGRERDRGRERGLSRSTGGQDRESIREFLTAKEGPAVWIRDVVVSVLIVLAIGALLFAVSGVWPPMVAVESGSMDPNMQKGDLIVVTEPGRLAPAAATNDVGVVPAAVGEREGYRSFGAPGSVIVYTFPGRIGSPIIHRTMFHVDAGENWVDRADDRYLSADTCSAVQNCPAPHSGFITKGDNNGRYDQASGIAPPVKPEWITGVARVRLPYLGWIRLVATGQSTMDEAIESVTSGTLGWKGTFGVPGTPGALAIAGSTAIGSAAVAGTASVVRRRRR</sequence>
<keyword evidence="8" id="KW-1185">Reference proteome</keyword>
<dbReference type="PANTHER" id="PTHR10806">
    <property type="entry name" value="SIGNAL PEPTIDASE COMPLEX CATALYTIC SUBUNIT SEC11"/>
    <property type="match status" value="1"/>
</dbReference>
<dbReference type="PANTHER" id="PTHR10806:SF6">
    <property type="entry name" value="SIGNAL PEPTIDASE COMPLEX CATALYTIC SUBUNIT SEC11"/>
    <property type="match status" value="1"/>
</dbReference>
<evidence type="ECO:0000256" key="5">
    <source>
        <dbReference type="SAM" id="MobiDB-lite"/>
    </source>
</evidence>
<feature type="compositionally biased region" description="Basic and acidic residues" evidence="5">
    <location>
        <begin position="118"/>
        <end position="131"/>
    </location>
</feature>
<organism evidence="7 8">
    <name type="scientific">Halopenitus malekzadehii</name>
    <dbReference type="NCBI Taxonomy" id="1267564"/>
    <lineage>
        <taxon>Archaea</taxon>
        <taxon>Methanobacteriati</taxon>
        <taxon>Methanobacteriota</taxon>
        <taxon>Stenosarchaea group</taxon>
        <taxon>Halobacteria</taxon>
        <taxon>Halobacteriales</taxon>
        <taxon>Haloferacaceae</taxon>
        <taxon>Halopenitus</taxon>
    </lineage>
</organism>
<gene>
    <name evidence="7" type="ORF">SAMN05192561_103263</name>
</gene>
<dbReference type="CDD" id="cd06530">
    <property type="entry name" value="S26_SPase_I"/>
    <property type="match status" value="1"/>
</dbReference>
<dbReference type="Proteomes" id="UP000199215">
    <property type="component" value="Unassembled WGS sequence"/>
</dbReference>
<evidence type="ECO:0000256" key="3">
    <source>
        <dbReference type="ARBA" id="ARBA00022989"/>
    </source>
</evidence>
<dbReference type="SUPFAM" id="SSF51306">
    <property type="entry name" value="LexA/Signal peptidase"/>
    <property type="match status" value="1"/>
</dbReference>
<evidence type="ECO:0000313" key="8">
    <source>
        <dbReference type="Proteomes" id="UP000199215"/>
    </source>
</evidence>
<keyword evidence="2 6" id="KW-0812">Transmembrane</keyword>
<comment type="subcellular location">
    <subcellularLocation>
        <location evidence="1">Membrane</location>
    </subcellularLocation>
</comment>
<feature type="compositionally biased region" description="Basic and acidic residues" evidence="5">
    <location>
        <begin position="89"/>
        <end position="103"/>
    </location>
</feature>
<evidence type="ECO:0000313" key="7">
    <source>
        <dbReference type="EMBL" id="SEH50699.1"/>
    </source>
</evidence>
<dbReference type="InterPro" id="IPR001733">
    <property type="entry name" value="Peptidase_S26B"/>
</dbReference>
<dbReference type="GO" id="GO:0004252">
    <property type="term" value="F:serine-type endopeptidase activity"/>
    <property type="evidence" value="ECO:0007669"/>
    <property type="project" value="InterPro"/>
</dbReference>
<accession>A0A1H6IVY8</accession>
<dbReference type="AlphaFoldDB" id="A0A1H6IVY8"/>
<evidence type="ECO:0000256" key="6">
    <source>
        <dbReference type="SAM" id="Phobius"/>
    </source>
</evidence>
<evidence type="ECO:0000256" key="4">
    <source>
        <dbReference type="ARBA" id="ARBA00023136"/>
    </source>
</evidence>
<dbReference type="STRING" id="1267564.SAMN05192561_103263"/>
<proteinExistence type="predicted"/>